<gene>
    <name evidence="2" type="ORF">mRhiFer1_008490</name>
</gene>
<reference evidence="2 3" key="1">
    <citation type="journal article" date="2020" name="Nature">
        <title>Six reference-quality genomes reveal evolution of bat adaptations.</title>
        <authorList>
            <person name="Jebb D."/>
            <person name="Huang Z."/>
            <person name="Pippel M."/>
            <person name="Hughes G.M."/>
            <person name="Lavrichenko K."/>
            <person name="Devanna P."/>
            <person name="Winkler S."/>
            <person name="Jermiin L.S."/>
            <person name="Skirmuntt E.C."/>
            <person name="Katzourakis A."/>
            <person name="Burkitt-Gray L."/>
            <person name="Ray D.A."/>
            <person name="Sullivan K.A.M."/>
            <person name="Roscito J.G."/>
            <person name="Kirilenko B.M."/>
            <person name="Davalos L.M."/>
            <person name="Corthals A.P."/>
            <person name="Power M.L."/>
            <person name="Jones G."/>
            <person name="Ransome R.D."/>
            <person name="Dechmann D.K.N."/>
            <person name="Locatelli A.G."/>
            <person name="Puechmaille S.J."/>
            <person name="Fedrigo O."/>
            <person name="Jarvis E.D."/>
            <person name="Hiller M."/>
            <person name="Vernes S.C."/>
            <person name="Myers E.W."/>
            <person name="Teeling E.C."/>
        </authorList>
    </citation>
    <scope>NUCLEOTIDE SEQUENCE [LARGE SCALE GENOMIC DNA]</scope>
    <source>
        <strain evidence="2">MRhiFer1</strain>
        <tissue evidence="2">Lung</tissue>
    </source>
</reference>
<dbReference type="AlphaFoldDB" id="A0A7J7UX56"/>
<protein>
    <submittedName>
        <fullName evidence="2">Uncharacterized protein</fullName>
    </submittedName>
</protein>
<sequence>MGEGPRGSAAILGSQGRPRVGLRPPAGRPRPRSPGRSETGAAVPSGLLRGAAAAVPLAAKAARLAVGRAAAAGAGGRSEGDTVPPAATLPSPRQDPAAVPGAVHRACPRRAAGCPLQPAPERPRGPRKPLSPGWAASVRRLEPERQKLPALWSGSYEGSPRGDGAGNGGWYTEGTARAGDGAEAPRALVTGGAEREARARVGRGGTRRRSRTAPQFPFLAVPKPRTPSVV</sequence>
<dbReference type="EMBL" id="JACAGC010000015">
    <property type="protein sequence ID" value="KAF6317428.1"/>
    <property type="molecule type" value="Genomic_DNA"/>
</dbReference>
<feature type="region of interest" description="Disordered" evidence="1">
    <location>
        <begin position="65"/>
        <end position="230"/>
    </location>
</feature>
<feature type="compositionally biased region" description="Gly residues" evidence="1">
    <location>
        <begin position="161"/>
        <end position="171"/>
    </location>
</feature>
<name>A0A7J7UX56_RHIFE</name>
<organism evidence="2 3">
    <name type="scientific">Rhinolophus ferrumequinum</name>
    <name type="common">Greater horseshoe bat</name>
    <dbReference type="NCBI Taxonomy" id="59479"/>
    <lineage>
        <taxon>Eukaryota</taxon>
        <taxon>Metazoa</taxon>
        <taxon>Chordata</taxon>
        <taxon>Craniata</taxon>
        <taxon>Vertebrata</taxon>
        <taxon>Euteleostomi</taxon>
        <taxon>Mammalia</taxon>
        <taxon>Eutheria</taxon>
        <taxon>Laurasiatheria</taxon>
        <taxon>Chiroptera</taxon>
        <taxon>Yinpterochiroptera</taxon>
        <taxon>Rhinolophoidea</taxon>
        <taxon>Rhinolophidae</taxon>
        <taxon>Rhinolophinae</taxon>
        <taxon>Rhinolophus</taxon>
    </lineage>
</organism>
<feature type="compositionally biased region" description="Low complexity" evidence="1">
    <location>
        <begin position="16"/>
        <end position="25"/>
    </location>
</feature>
<proteinExistence type="predicted"/>
<evidence type="ECO:0000256" key="1">
    <source>
        <dbReference type="SAM" id="MobiDB-lite"/>
    </source>
</evidence>
<dbReference type="Proteomes" id="UP000585614">
    <property type="component" value="Unassembled WGS sequence"/>
</dbReference>
<feature type="region of interest" description="Disordered" evidence="1">
    <location>
        <begin position="1"/>
        <end position="44"/>
    </location>
</feature>
<evidence type="ECO:0000313" key="2">
    <source>
        <dbReference type="EMBL" id="KAF6317428.1"/>
    </source>
</evidence>
<accession>A0A7J7UX56</accession>
<comment type="caution">
    <text evidence="2">The sequence shown here is derived from an EMBL/GenBank/DDBJ whole genome shotgun (WGS) entry which is preliminary data.</text>
</comment>
<evidence type="ECO:0000313" key="3">
    <source>
        <dbReference type="Proteomes" id="UP000585614"/>
    </source>
</evidence>